<accession>A0AA88HAB1</accession>
<dbReference type="PANTHER" id="PTHR11679">
    <property type="entry name" value="VESICLE PROTEIN SORTING-ASSOCIATED"/>
    <property type="match status" value="1"/>
</dbReference>
<evidence type="ECO:0000313" key="2">
    <source>
        <dbReference type="EMBL" id="KAK2708310.1"/>
    </source>
</evidence>
<name>A0AA88HAB1_ARTSF</name>
<dbReference type="Proteomes" id="UP001187531">
    <property type="component" value="Unassembled WGS sequence"/>
</dbReference>
<sequence length="139" mass="16016">MFHLHAACPDELFNKIVEAVKFHKLSNFIETFKEINIDYIPYESQVFSLDFPDGFQCYYNRNKASQRTAAMERMAEQIATLCSTLGEYPAVRYRAGSQTMGHDPTVGCKQILSGSWLQVDQQLKARISIIKTIFQQHIF</sequence>
<dbReference type="InterPro" id="IPR036045">
    <property type="entry name" value="Sec1-like_sf"/>
</dbReference>
<evidence type="ECO:0000313" key="3">
    <source>
        <dbReference type="Proteomes" id="UP001187531"/>
    </source>
</evidence>
<dbReference type="Gene3D" id="3.40.50.1910">
    <property type="match status" value="1"/>
</dbReference>
<reference evidence="2" key="1">
    <citation type="submission" date="2023-07" db="EMBL/GenBank/DDBJ databases">
        <title>Chromosome-level genome assembly of Artemia franciscana.</title>
        <authorList>
            <person name="Jo E."/>
        </authorList>
    </citation>
    <scope>NUCLEOTIDE SEQUENCE</scope>
    <source>
        <tissue evidence="2">Whole body</tissue>
    </source>
</reference>
<protein>
    <submittedName>
        <fullName evidence="2">Uncharacterized protein</fullName>
    </submittedName>
</protein>
<dbReference type="InterPro" id="IPR027482">
    <property type="entry name" value="Sec1-like_dom2"/>
</dbReference>
<comment type="caution">
    <text evidence="2">The sequence shown here is derived from an EMBL/GenBank/DDBJ whole genome shotgun (WGS) entry which is preliminary data.</text>
</comment>
<dbReference type="EMBL" id="JAVRJZ010000018">
    <property type="protein sequence ID" value="KAK2708310.1"/>
    <property type="molecule type" value="Genomic_DNA"/>
</dbReference>
<keyword evidence="3" id="KW-1185">Reference proteome</keyword>
<dbReference type="GO" id="GO:0016192">
    <property type="term" value="P:vesicle-mediated transport"/>
    <property type="evidence" value="ECO:0007669"/>
    <property type="project" value="InterPro"/>
</dbReference>
<dbReference type="InterPro" id="IPR001619">
    <property type="entry name" value="Sec1-like"/>
</dbReference>
<organism evidence="2 3">
    <name type="scientific">Artemia franciscana</name>
    <name type="common">Brine shrimp</name>
    <name type="synonym">Artemia sanfranciscana</name>
    <dbReference type="NCBI Taxonomy" id="6661"/>
    <lineage>
        <taxon>Eukaryota</taxon>
        <taxon>Metazoa</taxon>
        <taxon>Ecdysozoa</taxon>
        <taxon>Arthropoda</taxon>
        <taxon>Crustacea</taxon>
        <taxon>Branchiopoda</taxon>
        <taxon>Anostraca</taxon>
        <taxon>Artemiidae</taxon>
        <taxon>Artemia</taxon>
    </lineage>
</organism>
<evidence type="ECO:0000256" key="1">
    <source>
        <dbReference type="ARBA" id="ARBA00009884"/>
    </source>
</evidence>
<dbReference type="Pfam" id="PF00995">
    <property type="entry name" value="Sec1"/>
    <property type="match status" value="1"/>
</dbReference>
<dbReference type="SUPFAM" id="SSF56815">
    <property type="entry name" value="Sec1/munc18-like (SM) proteins"/>
    <property type="match status" value="1"/>
</dbReference>
<proteinExistence type="inferred from homology"/>
<comment type="similarity">
    <text evidence="1">Belongs to the STXBP/unc-18/SEC1 family.</text>
</comment>
<dbReference type="AlphaFoldDB" id="A0AA88HAB1"/>
<gene>
    <name evidence="2" type="ORF">QYM36_014050</name>
</gene>